<dbReference type="AlphaFoldDB" id="B3EB46"/>
<dbReference type="Gene3D" id="3.40.50.150">
    <property type="entry name" value="Vaccinia Virus protein VP39"/>
    <property type="match status" value="1"/>
</dbReference>
<dbReference type="PROSITE" id="PS51679">
    <property type="entry name" value="SAM_MT_C5"/>
    <property type="match status" value="1"/>
</dbReference>
<sequence>MDGHHCDGTVMINHDKKNISVFDFFCGCGGTSRGFQKAGMDIAFALDVDKDAKNTFTKNFPSTDFCDKSIKKLTVLDFQHTLDKYKDSYKLFCGCAPCQPFTKQNTESPKQDERKDLLTYFGTIVKECEPDFVFVENVPGLQKVPNHKHGPFPAFEELLHKLNYQIAYGVVAAQDYGAPQLRRRFVLLASRHGEISIPEPTHGKDSDTPYKTVYDAIADLPAITAGESYAGNNVLNHRAAMLSEINLERIKASTHDGGGRNNWPRALWPECYTRTNEDGTTHSGHTDCYGRLWWKKPATGLTTRCISYSNGRFGHPVQDRAISVREAARLQGFDDTFEFTGNLNSMARQIGNAVPVDLAFAMGKQFIKHIEAIHG</sequence>
<dbReference type="EC" id="2.1.1.37" evidence="1"/>
<dbReference type="GO" id="GO:0009307">
    <property type="term" value="P:DNA restriction-modification system"/>
    <property type="evidence" value="ECO:0007669"/>
    <property type="project" value="UniProtKB-KW"/>
</dbReference>
<proteinExistence type="inferred from homology"/>
<keyword evidence="4 7" id="KW-0949">S-adenosyl-L-methionine</keyword>
<evidence type="ECO:0000256" key="8">
    <source>
        <dbReference type="RuleBase" id="RU000416"/>
    </source>
</evidence>
<dbReference type="GO" id="GO:0032259">
    <property type="term" value="P:methylation"/>
    <property type="evidence" value="ECO:0007669"/>
    <property type="project" value="UniProtKB-KW"/>
</dbReference>
<evidence type="ECO:0000256" key="1">
    <source>
        <dbReference type="ARBA" id="ARBA00011975"/>
    </source>
</evidence>
<dbReference type="PRINTS" id="PR00105">
    <property type="entry name" value="C5METTRFRASE"/>
</dbReference>
<dbReference type="NCBIfam" id="TIGR00675">
    <property type="entry name" value="dcm"/>
    <property type="match status" value="1"/>
</dbReference>
<dbReference type="HOGENOM" id="CLU_006958_2_2_7"/>
<comment type="similarity">
    <text evidence="7 8">Belongs to the class I-like SAM-binding methyltransferase superfamily. C5-methyltransferase family.</text>
</comment>
<dbReference type="Proteomes" id="UP000002420">
    <property type="component" value="Chromosome"/>
</dbReference>
<dbReference type="KEGG" id="glo:Glov_0302"/>
<dbReference type="PANTHER" id="PTHR10629">
    <property type="entry name" value="CYTOSINE-SPECIFIC METHYLTRANSFERASE"/>
    <property type="match status" value="1"/>
</dbReference>
<keyword evidence="10" id="KW-1185">Reference proteome</keyword>
<dbReference type="REBASE" id="18279">
    <property type="entry name" value="M.GloSZORF302P"/>
</dbReference>
<dbReference type="EMBL" id="CP001089">
    <property type="protein sequence ID" value="ACD94030.1"/>
    <property type="molecule type" value="Genomic_DNA"/>
</dbReference>
<accession>B3EB46</accession>
<protein>
    <recommendedName>
        <fullName evidence="1">DNA (cytosine-5-)-methyltransferase</fullName>
        <ecNumber evidence="1">2.1.1.37</ecNumber>
    </recommendedName>
</protein>
<dbReference type="eggNOG" id="COG0270">
    <property type="taxonomic scope" value="Bacteria"/>
</dbReference>
<organism evidence="9 10">
    <name type="scientific">Trichlorobacter lovleyi (strain ATCC BAA-1151 / DSM 17278 / SZ)</name>
    <name type="common">Geobacter lovleyi</name>
    <dbReference type="NCBI Taxonomy" id="398767"/>
    <lineage>
        <taxon>Bacteria</taxon>
        <taxon>Pseudomonadati</taxon>
        <taxon>Thermodesulfobacteriota</taxon>
        <taxon>Desulfuromonadia</taxon>
        <taxon>Geobacterales</taxon>
        <taxon>Geobacteraceae</taxon>
        <taxon>Trichlorobacter</taxon>
    </lineage>
</organism>
<dbReference type="Pfam" id="PF00145">
    <property type="entry name" value="DNA_methylase"/>
    <property type="match status" value="1"/>
</dbReference>
<dbReference type="GO" id="GO:0044027">
    <property type="term" value="P:negative regulation of gene expression via chromosomal CpG island methylation"/>
    <property type="evidence" value="ECO:0007669"/>
    <property type="project" value="TreeGrafter"/>
</dbReference>
<dbReference type="SUPFAM" id="SSF53335">
    <property type="entry name" value="S-adenosyl-L-methionine-dependent methyltransferases"/>
    <property type="match status" value="1"/>
</dbReference>
<keyword evidence="2 7" id="KW-0489">Methyltransferase</keyword>
<dbReference type="PANTHER" id="PTHR10629:SF52">
    <property type="entry name" value="DNA (CYTOSINE-5)-METHYLTRANSFERASE 1"/>
    <property type="match status" value="1"/>
</dbReference>
<evidence type="ECO:0000313" key="9">
    <source>
        <dbReference type="EMBL" id="ACD94030.1"/>
    </source>
</evidence>
<feature type="active site" evidence="7">
    <location>
        <position position="98"/>
    </location>
</feature>
<gene>
    <name evidence="9" type="ordered locus">Glov_0302</name>
</gene>
<evidence type="ECO:0000256" key="4">
    <source>
        <dbReference type="ARBA" id="ARBA00022691"/>
    </source>
</evidence>
<name>B3EB46_TRIL1</name>
<evidence type="ECO:0000256" key="3">
    <source>
        <dbReference type="ARBA" id="ARBA00022679"/>
    </source>
</evidence>
<keyword evidence="5" id="KW-0680">Restriction system</keyword>
<dbReference type="InterPro" id="IPR050390">
    <property type="entry name" value="C5-Methyltransferase"/>
</dbReference>
<evidence type="ECO:0000256" key="2">
    <source>
        <dbReference type="ARBA" id="ARBA00022603"/>
    </source>
</evidence>
<evidence type="ECO:0000256" key="6">
    <source>
        <dbReference type="ARBA" id="ARBA00047422"/>
    </source>
</evidence>
<reference evidence="9 10" key="1">
    <citation type="submission" date="2008-05" db="EMBL/GenBank/DDBJ databases">
        <title>Complete sequence of chromosome of Geobacter lovleyi SZ.</title>
        <authorList>
            <consortium name="US DOE Joint Genome Institute"/>
            <person name="Lucas S."/>
            <person name="Copeland A."/>
            <person name="Lapidus A."/>
            <person name="Glavina del Rio T."/>
            <person name="Dalin E."/>
            <person name="Tice H."/>
            <person name="Bruce D."/>
            <person name="Goodwin L."/>
            <person name="Pitluck S."/>
            <person name="Chertkov O."/>
            <person name="Meincke L."/>
            <person name="Brettin T."/>
            <person name="Detter J.C."/>
            <person name="Han C."/>
            <person name="Tapia R."/>
            <person name="Kuske C.R."/>
            <person name="Schmutz J."/>
            <person name="Larimer F."/>
            <person name="Land M."/>
            <person name="Hauser L."/>
            <person name="Kyrpides N."/>
            <person name="Mikhailova N."/>
            <person name="Sung Y."/>
            <person name="Fletcher K.E."/>
            <person name="Ritalahti K.M."/>
            <person name="Loeffler F.E."/>
            <person name="Richardson P."/>
        </authorList>
    </citation>
    <scope>NUCLEOTIDE SEQUENCE [LARGE SCALE GENOMIC DNA]</scope>
    <source>
        <strain evidence="10">ATCC BAA-1151 / DSM 17278 / SZ</strain>
    </source>
</reference>
<evidence type="ECO:0000256" key="7">
    <source>
        <dbReference type="PROSITE-ProRule" id="PRU01016"/>
    </source>
</evidence>
<keyword evidence="3 7" id="KW-0808">Transferase</keyword>
<dbReference type="Gene3D" id="3.90.120.10">
    <property type="entry name" value="DNA Methylase, subunit A, domain 2"/>
    <property type="match status" value="1"/>
</dbReference>
<dbReference type="GO" id="GO:0003677">
    <property type="term" value="F:DNA binding"/>
    <property type="evidence" value="ECO:0007669"/>
    <property type="project" value="TreeGrafter"/>
</dbReference>
<dbReference type="InterPro" id="IPR001525">
    <property type="entry name" value="C5_MeTfrase"/>
</dbReference>
<evidence type="ECO:0000256" key="5">
    <source>
        <dbReference type="ARBA" id="ARBA00022747"/>
    </source>
</evidence>
<dbReference type="STRING" id="398767.Glov_0302"/>
<evidence type="ECO:0000313" key="10">
    <source>
        <dbReference type="Proteomes" id="UP000002420"/>
    </source>
</evidence>
<comment type="catalytic activity">
    <reaction evidence="6">
        <text>a 2'-deoxycytidine in DNA + S-adenosyl-L-methionine = a 5-methyl-2'-deoxycytidine in DNA + S-adenosyl-L-homocysteine + H(+)</text>
        <dbReference type="Rhea" id="RHEA:13681"/>
        <dbReference type="Rhea" id="RHEA-COMP:11369"/>
        <dbReference type="Rhea" id="RHEA-COMP:11370"/>
        <dbReference type="ChEBI" id="CHEBI:15378"/>
        <dbReference type="ChEBI" id="CHEBI:57856"/>
        <dbReference type="ChEBI" id="CHEBI:59789"/>
        <dbReference type="ChEBI" id="CHEBI:85452"/>
        <dbReference type="ChEBI" id="CHEBI:85454"/>
        <dbReference type="EC" id="2.1.1.37"/>
    </reaction>
</comment>
<dbReference type="InterPro" id="IPR029063">
    <property type="entry name" value="SAM-dependent_MTases_sf"/>
</dbReference>
<dbReference type="GO" id="GO:0003886">
    <property type="term" value="F:DNA (cytosine-5-)-methyltransferase activity"/>
    <property type="evidence" value="ECO:0007669"/>
    <property type="project" value="UniProtKB-EC"/>
</dbReference>